<dbReference type="InterPro" id="IPR056551">
    <property type="entry name" value="Beta-prop_NOL10_N"/>
</dbReference>
<dbReference type="Gene3D" id="2.130.10.10">
    <property type="entry name" value="YVTN repeat-like/Quinoprotein amine dehydrogenase"/>
    <property type="match status" value="1"/>
</dbReference>
<evidence type="ECO:0008006" key="12">
    <source>
        <dbReference type="Google" id="ProtNLM"/>
    </source>
</evidence>
<dbReference type="PANTHER" id="PTHR14927">
    <property type="entry name" value="NUCLEOLAR PROTEIN 10"/>
    <property type="match status" value="1"/>
</dbReference>
<dbReference type="Proteomes" id="UP001642360">
    <property type="component" value="Unassembled WGS sequence"/>
</dbReference>
<dbReference type="Pfam" id="PF23097">
    <property type="entry name" value="NOL10_2nd"/>
    <property type="match status" value="1"/>
</dbReference>
<comment type="caution">
    <text evidence="10">The sequence shown here is derived from an EMBL/GenBank/DDBJ whole genome shotgun (WGS) entry which is preliminary data.</text>
</comment>
<evidence type="ECO:0000256" key="3">
    <source>
        <dbReference type="ARBA" id="ARBA00022574"/>
    </source>
</evidence>
<evidence type="ECO:0000259" key="7">
    <source>
        <dbReference type="Pfam" id="PF08159"/>
    </source>
</evidence>
<feature type="region of interest" description="Disordered" evidence="6">
    <location>
        <begin position="571"/>
        <end position="623"/>
    </location>
</feature>
<feature type="domain" description="NUC153" evidence="7">
    <location>
        <begin position="426"/>
        <end position="453"/>
    </location>
</feature>
<proteinExistence type="inferred from homology"/>
<dbReference type="InterPro" id="IPR015943">
    <property type="entry name" value="WD40/YVTN_repeat-like_dom_sf"/>
</dbReference>
<dbReference type="Pfam" id="PF23098">
    <property type="entry name" value="Beta-prop_NOL10_N"/>
    <property type="match status" value="1"/>
</dbReference>
<name>A0ABC8USL7_9AQUA</name>
<feature type="domain" description="Nucleolar protein 10-like N-terminal" evidence="9">
    <location>
        <begin position="8"/>
        <end position="276"/>
    </location>
</feature>
<accession>A0ABC8USL7</accession>
<feature type="region of interest" description="Disordered" evidence="6">
    <location>
        <begin position="474"/>
        <end position="508"/>
    </location>
</feature>
<dbReference type="GO" id="GO:0005730">
    <property type="term" value="C:nucleolus"/>
    <property type="evidence" value="ECO:0007669"/>
    <property type="project" value="UniProtKB-SubCell"/>
</dbReference>
<protein>
    <recommendedName>
        <fullName evidence="12">Nucleolar protein 10</fullName>
    </recommendedName>
</protein>
<dbReference type="InterPro" id="IPR040382">
    <property type="entry name" value="NOL10/Enp2"/>
</dbReference>
<dbReference type="InterPro" id="IPR012580">
    <property type="entry name" value="NUC153"/>
</dbReference>
<dbReference type="InterPro" id="IPR036322">
    <property type="entry name" value="WD40_repeat_dom_sf"/>
</dbReference>
<evidence type="ECO:0000313" key="11">
    <source>
        <dbReference type="Proteomes" id="UP001642360"/>
    </source>
</evidence>
<evidence type="ECO:0000313" key="10">
    <source>
        <dbReference type="EMBL" id="CAK9184038.1"/>
    </source>
</evidence>
<dbReference type="AlphaFoldDB" id="A0ABC8USL7"/>
<organism evidence="10 11">
    <name type="scientific">Ilex paraguariensis</name>
    <name type="common">yerba mate</name>
    <dbReference type="NCBI Taxonomy" id="185542"/>
    <lineage>
        <taxon>Eukaryota</taxon>
        <taxon>Viridiplantae</taxon>
        <taxon>Streptophyta</taxon>
        <taxon>Embryophyta</taxon>
        <taxon>Tracheophyta</taxon>
        <taxon>Spermatophyta</taxon>
        <taxon>Magnoliopsida</taxon>
        <taxon>eudicotyledons</taxon>
        <taxon>Gunneridae</taxon>
        <taxon>Pentapetalae</taxon>
        <taxon>asterids</taxon>
        <taxon>campanulids</taxon>
        <taxon>Aquifoliales</taxon>
        <taxon>Aquifoliaceae</taxon>
        <taxon>Ilex</taxon>
    </lineage>
</organism>
<evidence type="ECO:0000256" key="4">
    <source>
        <dbReference type="ARBA" id="ARBA00022737"/>
    </source>
</evidence>
<comment type="subcellular location">
    <subcellularLocation>
        <location evidence="1">Nucleus</location>
        <location evidence="1">Nucleolus</location>
    </subcellularLocation>
</comment>
<keyword evidence="5" id="KW-0539">Nucleus</keyword>
<sequence length="623" mass="69998">MESILLHQVLGDDYSKIAFLCADRSVCLHAKYGSHYSLRIPRMGRDVAYDCWSCDLLCAASSPDLYRINLEQGRFLSSLNTQSPALNVVSRSKVHGLVACGGEDGAVECFDVRAKSSVGRINAVAPSGDPDQEVTAIEFDGDSGYLMAVGSSAGKVLIYDLRSSYPMRVKDHMYGSPILDIKWHRTLNSERPKLLTTDNHIVRIWDPETGEGMTSIEPTAGTINDLCVFSESGLILLALDSSQIPSYFIPALGPAPKWCSYLENLTEELEEGAQTTIYDDFKFLTKDDLHRLNLSNLIGTNLLRAYMHGFFIDYRLYKKAQAMADPFAYDAYIERRKQEKVEAERASRITMMNLLDLLCNSKQMRGEGLIPSGHQIKRKLPKVNRVLAARILEDEEAENEKKDDDSVDTKKASKKKKGLTSEVLKDERFASMFENKDFEIDEFSQEYLSLHPMASMKQPSLVEEHFEPIMEDEDQNLSDSDASVASQSSEDERAADNTKSQKKARVPRLYEVKDERHAEAFWNRASLAKEDSLPLGERVAAMTNDQWGSRAFKDVKVGSGGSREISFLSRSSARYKEDEEDKETRRGKRRGVQSLRLKPDRSGGFPGRGRGGSRGRSRGRGRR</sequence>
<reference evidence="10 11" key="1">
    <citation type="submission" date="2024-02" db="EMBL/GenBank/DDBJ databases">
        <authorList>
            <person name="Vignale AGUSTIN F."/>
            <person name="Sosa J E."/>
            <person name="Modenutti C."/>
        </authorList>
    </citation>
    <scope>NUCLEOTIDE SEQUENCE [LARGE SCALE GENOMIC DNA]</scope>
</reference>
<feature type="compositionally biased region" description="Basic and acidic residues" evidence="6">
    <location>
        <begin position="399"/>
        <end position="411"/>
    </location>
</feature>
<evidence type="ECO:0000256" key="5">
    <source>
        <dbReference type="ARBA" id="ARBA00023242"/>
    </source>
</evidence>
<evidence type="ECO:0000259" key="8">
    <source>
        <dbReference type="Pfam" id="PF23097"/>
    </source>
</evidence>
<dbReference type="Pfam" id="PF08159">
    <property type="entry name" value="NUC153"/>
    <property type="match status" value="1"/>
</dbReference>
<keyword evidence="4" id="KW-0677">Repeat</keyword>
<keyword evidence="3" id="KW-0853">WD repeat</keyword>
<evidence type="ECO:0000256" key="1">
    <source>
        <dbReference type="ARBA" id="ARBA00004604"/>
    </source>
</evidence>
<feature type="compositionally biased region" description="Low complexity" evidence="6">
    <location>
        <begin position="478"/>
        <end position="488"/>
    </location>
</feature>
<dbReference type="EMBL" id="CAUOFW020008835">
    <property type="protein sequence ID" value="CAK9184038.1"/>
    <property type="molecule type" value="Genomic_DNA"/>
</dbReference>
<dbReference type="InterPro" id="IPR056550">
    <property type="entry name" value="NOL10_2nd"/>
</dbReference>
<gene>
    <name evidence="10" type="ORF">ILEXP_LOCUS54335</name>
</gene>
<feature type="region of interest" description="Disordered" evidence="6">
    <location>
        <begin position="396"/>
        <end position="418"/>
    </location>
</feature>
<feature type="domain" description="Nucleolar protein 10-like second" evidence="8">
    <location>
        <begin position="277"/>
        <end position="325"/>
    </location>
</feature>
<dbReference type="SUPFAM" id="SSF50978">
    <property type="entry name" value="WD40 repeat-like"/>
    <property type="match status" value="1"/>
</dbReference>
<evidence type="ECO:0000256" key="2">
    <source>
        <dbReference type="ARBA" id="ARBA00005264"/>
    </source>
</evidence>
<keyword evidence="11" id="KW-1185">Reference proteome</keyword>
<feature type="compositionally biased region" description="Basic residues" evidence="6">
    <location>
        <begin position="611"/>
        <end position="623"/>
    </location>
</feature>
<evidence type="ECO:0000256" key="6">
    <source>
        <dbReference type="SAM" id="MobiDB-lite"/>
    </source>
</evidence>
<dbReference type="PANTHER" id="PTHR14927:SF0">
    <property type="entry name" value="NUCLEOLAR PROTEIN 10"/>
    <property type="match status" value="1"/>
</dbReference>
<evidence type="ECO:0000259" key="9">
    <source>
        <dbReference type="Pfam" id="PF23098"/>
    </source>
</evidence>
<comment type="similarity">
    <text evidence="2">Belongs to the WD repeat NOL10/ENP2 family.</text>
</comment>